<comment type="caution">
    <text evidence="1">The sequence shown here is derived from an EMBL/GenBank/DDBJ whole genome shotgun (WGS) entry which is preliminary data.</text>
</comment>
<dbReference type="Proteomes" id="UP000765509">
    <property type="component" value="Unassembled WGS sequence"/>
</dbReference>
<reference evidence="1" key="1">
    <citation type="submission" date="2021-03" db="EMBL/GenBank/DDBJ databases">
        <title>Draft genome sequence of rust myrtle Austropuccinia psidii MF-1, a brazilian biotype.</title>
        <authorList>
            <person name="Quecine M.C."/>
            <person name="Pachon D.M.R."/>
            <person name="Bonatelli M.L."/>
            <person name="Correr F.H."/>
            <person name="Franceschini L.M."/>
            <person name="Leite T.F."/>
            <person name="Margarido G.R.A."/>
            <person name="Almeida C.A."/>
            <person name="Ferrarezi J.A."/>
            <person name="Labate C.A."/>
        </authorList>
    </citation>
    <scope>NUCLEOTIDE SEQUENCE</scope>
    <source>
        <strain evidence="1">MF-1</strain>
    </source>
</reference>
<sequence>MNQLLNLSSLLQPSHQNSSSIHCKRYCRHLNQPNQTKRSNPSSINTMGGTKGIGRELLDQLIQSIQPPKFFSFSKDDLRWLTTLGPSSNNFNAGESANLATGAKPKVLKLAHRQSVSTALDIVGGPPKSDDLSI</sequence>
<gene>
    <name evidence="1" type="ORF">O181_053115</name>
</gene>
<proteinExistence type="predicted"/>
<protein>
    <submittedName>
        <fullName evidence="1">Uncharacterized protein</fullName>
    </submittedName>
</protein>
<organism evidence="1 2">
    <name type="scientific">Austropuccinia psidii MF-1</name>
    <dbReference type="NCBI Taxonomy" id="1389203"/>
    <lineage>
        <taxon>Eukaryota</taxon>
        <taxon>Fungi</taxon>
        <taxon>Dikarya</taxon>
        <taxon>Basidiomycota</taxon>
        <taxon>Pucciniomycotina</taxon>
        <taxon>Pucciniomycetes</taxon>
        <taxon>Pucciniales</taxon>
        <taxon>Sphaerophragmiaceae</taxon>
        <taxon>Austropuccinia</taxon>
    </lineage>
</organism>
<name>A0A9Q3HT91_9BASI</name>
<dbReference type="EMBL" id="AVOT02023397">
    <property type="protein sequence ID" value="MBW0513400.1"/>
    <property type="molecule type" value="Genomic_DNA"/>
</dbReference>
<evidence type="ECO:0000313" key="1">
    <source>
        <dbReference type="EMBL" id="MBW0513400.1"/>
    </source>
</evidence>
<evidence type="ECO:0000313" key="2">
    <source>
        <dbReference type="Proteomes" id="UP000765509"/>
    </source>
</evidence>
<accession>A0A9Q3HT91</accession>
<dbReference type="OrthoDB" id="296767at2759"/>
<dbReference type="AlphaFoldDB" id="A0A9Q3HT91"/>
<keyword evidence="2" id="KW-1185">Reference proteome</keyword>